<reference evidence="2 3" key="1">
    <citation type="submission" date="2010-10" db="EMBL/GenBank/DDBJ databases">
        <title>Complete sequence of Frankia sp. EuI1c.</title>
        <authorList>
            <consortium name="US DOE Joint Genome Institute"/>
            <person name="Lucas S."/>
            <person name="Copeland A."/>
            <person name="Lapidus A."/>
            <person name="Cheng J.-F."/>
            <person name="Bruce D."/>
            <person name="Goodwin L."/>
            <person name="Pitluck S."/>
            <person name="Chertkov O."/>
            <person name="Detter J.C."/>
            <person name="Han C."/>
            <person name="Tapia R."/>
            <person name="Land M."/>
            <person name="Hauser L."/>
            <person name="Jeffries C."/>
            <person name="Kyrpides N."/>
            <person name="Ivanova N."/>
            <person name="Mikhailova N."/>
            <person name="Beauchemin N."/>
            <person name="Sen A."/>
            <person name="Sur S.A."/>
            <person name="Gtari M."/>
            <person name="Wall L."/>
            <person name="Tisa L."/>
            <person name="Woyke T."/>
        </authorList>
    </citation>
    <scope>NUCLEOTIDE SEQUENCE [LARGE SCALE GENOMIC DNA]</scope>
    <source>
        <strain evidence="3">DSM 45817 / CECT 9037 / EuI1c</strain>
    </source>
</reference>
<dbReference type="Gene3D" id="3.10.129.10">
    <property type="entry name" value="Hotdog Thioesterase"/>
    <property type="match status" value="1"/>
</dbReference>
<dbReference type="AlphaFoldDB" id="E3JD90"/>
<sequence length="162" mass="18852">MTHLETLVTPELEAQKGVWIDEEVSYPISASDIRKWAIAVYWDETPPRIYWDEEYARSTRWGGIIAPEDFNPFAWSMTRPVMMGAVPGQEVKKGENTLNGGMTEKFGVKMRPGDVITTRSQLTHWEERQGRNGLTLYLYVLTEWTNQHDELVKTRVRTTIRY</sequence>
<accession>E3JD90</accession>
<dbReference type="CDD" id="cd03441">
    <property type="entry name" value="R_hydratase_like"/>
    <property type="match status" value="1"/>
</dbReference>
<dbReference type="KEGG" id="fri:FraEuI1c_4375"/>
<dbReference type="InterPro" id="IPR039569">
    <property type="entry name" value="FAS1-like_DH_region"/>
</dbReference>
<dbReference type="Proteomes" id="UP000002484">
    <property type="component" value="Chromosome"/>
</dbReference>
<dbReference type="InParanoid" id="E3JD90"/>
<name>E3JD90_PSEI1</name>
<feature type="domain" description="FAS1-like dehydratase" evidence="1">
    <location>
        <begin position="14"/>
        <end position="154"/>
    </location>
</feature>
<dbReference type="HOGENOM" id="CLU_1641852_0_0_11"/>
<dbReference type="SUPFAM" id="SSF54637">
    <property type="entry name" value="Thioesterase/thiol ester dehydrase-isomerase"/>
    <property type="match status" value="1"/>
</dbReference>
<evidence type="ECO:0000313" key="2">
    <source>
        <dbReference type="EMBL" id="ADP82374.1"/>
    </source>
</evidence>
<evidence type="ECO:0000313" key="3">
    <source>
        <dbReference type="Proteomes" id="UP000002484"/>
    </source>
</evidence>
<organism evidence="2 3">
    <name type="scientific">Pseudofrankia inefficax (strain DSM 45817 / CECT 9037 / DDB 130130 / EuI1c)</name>
    <name type="common">Frankia inefficax</name>
    <dbReference type="NCBI Taxonomy" id="298654"/>
    <lineage>
        <taxon>Bacteria</taxon>
        <taxon>Bacillati</taxon>
        <taxon>Actinomycetota</taxon>
        <taxon>Actinomycetes</taxon>
        <taxon>Frankiales</taxon>
        <taxon>Frankiaceae</taxon>
        <taxon>Pseudofrankia</taxon>
    </lineage>
</organism>
<keyword evidence="3" id="KW-1185">Reference proteome</keyword>
<dbReference type="Pfam" id="PF13452">
    <property type="entry name" value="FAS1_DH_region"/>
    <property type="match status" value="1"/>
</dbReference>
<dbReference type="RefSeq" id="WP_013425492.1">
    <property type="nucleotide sequence ID" value="NC_014666.1"/>
</dbReference>
<dbReference type="OrthoDB" id="3688340at2"/>
<dbReference type="EMBL" id="CP002299">
    <property type="protein sequence ID" value="ADP82374.1"/>
    <property type="molecule type" value="Genomic_DNA"/>
</dbReference>
<evidence type="ECO:0000259" key="1">
    <source>
        <dbReference type="Pfam" id="PF13452"/>
    </source>
</evidence>
<proteinExistence type="predicted"/>
<dbReference type="InterPro" id="IPR029069">
    <property type="entry name" value="HotDog_dom_sf"/>
</dbReference>
<gene>
    <name evidence="2" type="ordered locus">FraEuI1c_4375</name>
</gene>
<protein>
    <recommendedName>
        <fullName evidence="1">FAS1-like dehydratase domain-containing protein</fullName>
    </recommendedName>
</protein>
<dbReference type="STRING" id="298654.FraEuI1c_4375"/>
<dbReference type="eggNOG" id="COG2030">
    <property type="taxonomic scope" value="Bacteria"/>
</dbReference>